<dbReference type="Gene3D" id="1.20.1050.10">
    <property type="match status" value="1"/>
</dbReference>
<protein>
    <recommendedName>
        <fullName evidence="3">Glutathione S-transferase</fullName>
    </recommendedName>
</protein>
<proteinExistence type="predicted"/>
<accession>A0ABZ2LDH6</accession>
<evidence type="ECO:0000313" key="1">
    <source>
        <dbReference type="EMBL" id="WXB08988.1"/>
    </source>
</evidence>
<sequence length="110" mass="12766">MLFRRVSIVETPLVCLDFIENFDSDKSAHKLKAEARTLDGRWLGNAERRFENVEWIARADFTVADIMIACVLRSTRKTDLMKPFRRKQGAVRTILACEKRLRSQPIALRS</sequence>
<dbReference type="InterPro" id="IPR036282">
    <property type="entry name" value="Glutathione-S-Trfase_C_sf"/>
</dbReference>
<reference evidence="1" key="1">
    <citation type="submission" date="2021-12" db="EMBL/GenBank/DDBJ databases">
        <title>Discovery of the Pendulisporaceae a myxobacterial family with distinct sporulation behavior and unique specialized metabolism.</title>
        <authorList>
            <person name="Garcia R."/>
            <person name="Popoff A."/>
            <person name="Bader C.D."/>
            <person name="Loehr J."/>
            <person name="Walesch S."/>
            <person name="Walt C."/>
            <person name="Boldt J."/>
            <person name="Bunk B."/>
            <person name="Haeckl F.J.F.P.J."/>
            <person name="Gunesch A.P."/>
            <person name="Birkelbach J."/>
            <person name="Nuebel U."/>
            <person name="Pietschmann T."/>
            <person name="Bach T."/>
            <person name="Mueller R."/>
        </authorList>
    </citation>
    <scope>NUCLEOTIDE SEQUENCE</scope>
    <source>
        <strain evidence="1">MSr11367</strain>
    </source>
</reference>
<keyword evidence="2" id="KW-1185">Reference proteome</keyword>
<dbReference type="RefSeq" id="WP_394838660.1">
    <property type="nucleotide sequence ID" value="NZ_CP089929.1"/>
</dbReference>
<dbReference type="EMBL" id="CP089983">
    <property type="protein sequence ID" value="WXB08988.1"/>
    <property type="molecule type" value="Genomic_DNA"/>
</dbReference>
<gene>
    <name evidence="1" type="ORF">LVJ94_17360</name>
</gene>
<dbReference type="Proteomes" id="UP001374803">
    <property type="component" value="Chromosome"/>
</dbReference>
<evidence type="ECO:0000313" key="2">
    <source>
        <dbReference type="Proteomes" id="UP001374803"/>
    </source>
</evidence>
<organism evidence="1 2">
    <name type="scientific">Pendulispora rubella</name>
    <dbReference type="NCBI Taxonomy" id="2741070"/>
    <lineage>
        <taxon>Bacteria</taxon>
        <taxon>Pseudomonadati</taxon>
        <taxon>Myxococcota</taxon>
        <taxon>Myxococcia</taxon>
        <taxon>Myxococcales</taxon>
        <taxon>Sorangiineae</taxon>
        <taxon>Pendulisporaceae</taxon>
        <taxon>Pendulispora</taxon>
    </lineage>
</organism>
<evidence type="ECO:0008006" key="3">
    <source>
        <dbReference type="Google" id="ProtNLM"/>
    </source>
</evidence>
<dbReference type="SUPFAM" id="SSF47616">
    <property type="entry name" value="GST C-terminal domain-like"/>
    <property type="match status" value="1"/>
</dbReference>
<name>A0ABZ2LDH6_9BACT</name>